<proteinExistence type="inferred from homology"/>
<organism evidence="7 8">
    <name type="scientific">Euphydryas editha</name>
    <name type="common">Edith's checkerspot</name>
    <dbReference type="NCBI Taxonomy" id="104508"/>
    <lineage>
        <taxon>Eukaryota</taxon>
        <taxon>Metazoa</taxon>
        <taxon>Ecdysozoa</taxon>
        <taxon>Arthropoda</taxon>
        <taxon>Hexapoda</taxon>
        <taxon>Insecta</taxon>
        <taxon>Pterygota</taxon>
        <taxon>Neoptera</taxon>
        <taxon>Endopterygota</taxon>
        <taxon>Lepidoptera</taxon>
        <taxon>Glossata</taxon>
        <taxon>Ditrysia</taxon>
        <taxon>Papilionoidea</taxon>
        <taxon>Nymphalidae</taxon>
        <taxon>Nymphalinae</taxon>
        <taxon>Euphydryas</taxon>
    </lineage>
</organism>
<accession>A0AAU9V4J5</accession>
<dbReference type="EMBL" id="CAKOGL010000027">
    <property type="protein sequence ID" value="CAH2104649.1"/>
    <property type="molecule type" value="Genomic_DNA"/>
</dbReference>
<keyword evidence="8" id="KW-1185">Reference proteome</keyword>
<dbReference type="Pfam" id="PF25752">
    <property type="entry name" value="DUF1619_N"/>
    <property type="match status" value="1"/>
</dbReference>
<feature type="domain" description="Tectonic-1-3" evidence="5">
    <location>
        <begin position="249"/>
        <end position="411"/>
    </location>
</feature>
<dbReference type="PANTHER" id="PTHR14611:SF2">
    <property type="entry name" value="TECTONIC"/>
    <property type="match status" value="1"/>
</dbReference>
<evidence type="ECO:0000259" key="6">
    <source>
        <dbReference type="Pfam" id="PF25752"/>
    </source>
</evidence>
<evidence type="ECO:0000259" key="5">
    <source>
        <dbReference type="Pfam" id="PF07773"/>
    </source>
</evidence>
<sequence>MDFINERIHTDDSFINHKRTVAENLSYVLKNIKEKPHALYYRNEQLKSVNKNNKTQYKKYSNLSLPISTFQTSTELASTVFDLIYDENVSMIDSTLTTETYYNESDFDNVTEISFFDKNMTPKPTDISKKPVSKQNCECNLLFNKCDINCCCDSECSKAEYNLFINCKEKNNNQCFNNNRKIQFYCFFQDTCSSELASNIFNHIFCIEKVNLPEKKMKIMNEFSNIDVNKYFKWHSYQNNKLLYQFTKSMYLYGQPVWLEKNETLNIISLPITVTNSYCSGKKPIQFLTNEHIKCYVKIKDLHYFYALEASADSNVISPTQNTTNSTILNCTTLNCINWTVLACDDYNCVKYNKSLHEPSCSESHCHNIGVKVEYMFYCNESIITKAIMKLYVKQVSMDIGYISQEVIVTFYMGNDSIEDIVIYSGNPGYIRKLPVIASFFEGNHTIFFHNRSQENYNNLLLPYNENGKCVITNIKHNILKFGINARIKCRLTFGKINATHNKTDQCIKIQMEVIDLLRLNNDIFISPYGNPSDISDNKWIKLQKFNKTNIHGEYDSKSSKLKCYNFITRFSYIFTYIDIDDVRKEENKILSASVEGTANNYITFNIKDLSAVITVDTSFIDVSSPGTRGYVGLLNTHLTKNLIFPFNNDSCKCNHYNFLLFLCTIFILSK</sequence>
<dbReference type="Proteomes" id="UP001153954">
    <property type="component" value="Unassembled WGS sequence"/>
</dbReference>
<dbReference type="GO" id="GO:0060271">
    <property type="term" value="P:cilium assembly"/>
    <property type="evidence" value="ECO:0007669"/>
    <property type="project" value="TreeGrafter"/>
</dbReference>
<evidence type="ECO:0000313" key="7">
    <source>
        <dbReference type="EMBL" id="CAH2104649.1"/>
    </source>
</evidence>
<evidence type="ECO:0000256" key="4">
    <source>
        <dbReference type="ARBA" id="ARBA00023180"/>
    </source>
</evidence>
<evidence type="ECO:0000256" key="1">
    <source>
        <dbReference type="ARBA" id="ARBA00007633"/>
    </source>
</evidence>
<gene>
    <name evidence="7" type="ORF">EEDITHA_LOCUS18995</name>
</gene>
<dbReference type="Pfam" id="PF07773">
    <property type="entry name" value="TCTN_DUF1619"/>
    <property type="match status" value="1"/>
</dbReference>
<evidence type="ECO:0000256" key="2">
    <source>
        <dbReference type="ARBA" id="ARBA00022729"/>
    </source>
</evidence>
<keyword evidence="4" id="KW-0325">Glycoprotein</keyword>
<name>A0AAU9V4J5_EUPED</name>
<evidence type="ECO:0008006" key="9">
    <source>
        <dbReference type="Google" id="ProtNLM"/>
    </source>
</evidence>
<reference evidence="7" key="1">
    <citation type="submission" date="2022-03" db="EMBL/GenBank/DDBJ databases">
        <authorList>
            <person name="Tunstrom K."/>
        </authorList>
    </citation>
    <scope>NUCLEOTIDE SEQUENCE</scope>
</reference>
<dbReference type="InterPro" id="IPR011677">
    <property type="entry name" value="TCTN1-3_dom"/>
</dbReference>
<dbReference type="InterPro" id="IPR057724">
    <property type="entry name" value="TCTN1-3_N"/>
</dbReference>
<keyword evidence="2" id="KW-0732">Signal</keyword>
<comment type="similarity">
    <text evidence="1">Belongs to the tectonic family.</text>
</comment>
<dbReference type="InterPro" id="IPR040354">
    <property type="entry name" value="TCTN1-3"/>
</dbReference>
<dbReference type="AlphaFoldDB" id="A0AAU9V4J5"/>
<dbReference type="PANTHER" id="PTHR14611">
    <property type="entry name" value="TECTONIC FAMILY MEMBER"/>
    <property type="match status" value="1"/>
</dbReference>
<keyword evidence="3" id="KW-0970">Cilium biogenesis/degradation</keyword>
<feature type="domain" description="Tectonic-1-3 N-terminal" evidence="6">
    <location>
        <begin position="118"/>
        <end position="212"/>
    </location>
</feature>
<dbReference type="GO" id="GO:0035869">
    <property type="term" value="C:ciliary transition zone"/>
    <property type="evidence" value="ECO:0007669"/>
    <property type="project" value="TreeGrafter"/>
</dbReference>
<evidence type="ECO:0000256" key="3">
    <source>
        <dbReference type="ARBA" id="ARBA00022794"/>
    </source>
</evidence>
<evidence type="ECO:0000313" key="8">
    <source>
        <dbReference type="Proteomes" id="UP001153954"/>
    </source>
</evidence>
<comment type="caution">
    <text evidence="7">The sequence shown here is derived from an EMBL/GenBank/DDBJ whole genome shotgun (WGS) entry which is preliminary data.</text>
</comment>
<protein>
    <recommendedName>
        <fullName evidence="9">Tectonic domain-containing protein</fullName>
    </recommendedName>
</protein>